<reference evidence="2 3" key="1">
    <citation type="journal article" date="2009" name="Stand. Genomic Sci.">
        <title>Complete genome sequence of Kytococcus sedentarius type strain (541).</title>
        <authorList>
            <person name="Sims D."/>
            <person name="Brettin T."/>
            <person name="Detter J.C."/>
            <person name="Han C."/>
            <person name="Lapidus A."/>
            <person name="Copeland A."/>
            <person name="Glavina Del Rio T."/>
            <person name="Nolan M."/>
            <person name="Chen F."/>
            <person name="Lucas S."/>
            <person name="Tice H."/>
            <person name="Cheng J.F."/>
            <person name="Bruce D."/>
            <person name="Goodwin L."/>
            <person name="Pitluck S."/>
            <person name="Ovchinnikova G."/>
            <person name="Pati A."/>
            <person name="Ivanova N."/>
            <person name="Mavrommatis K."/>
            <person name="Chen A."/>
            <person name="Palaniappan K."/>
            <person name="D'haeseleer P."/>
            <person name="Chain P."/>
            <person name="Bristow J."/>
            <person name="Eisen J.A."/>
            <person name="Markowitz V."/>
            <person name="Hugenholtz P."/>
            <person name="Schneider S."/>
            <person name="Goker M."/>
            <person name="Pukall R."/>
            <person name="Kyrpides N.C."/>
            <person name="Klenk H.P."/>
        </authorList>
    </citation>
    <scope>NUCLEOTIDE SEQUENCE [LARGE SCALE GENOMIC DNA]</scope>
    <source>
        <strain evidence="3">ATCC 14392 / DSM 20547 / JCM 11482 / CCUG 33030 / NBRC 15357 / NCTC 11040 / CCM 314 / 541</strain>
    </source>
</reference>
<dbReference type="HOGENOM" id="CLU_3365508_0_0_11"/>
<keyword evidence="3" id="KW-1185">Reference proteome</keyword>
<accession>C7NM19</accession>
<evidence type="ECO:0000313" key="3">
    <source>
        <dbReference type="Proteomes" id="UP000006666"/>
    </source>
</evidence>
<gene>
    <name evidence="2" type="ordered locus">Ksed_22910</name>
</gene>
<feature type="region of interest" description="Disordered" evidence="1">
    <location>
        <begin position="1"/>
        <end position="35"/>
    </location>
</feature>
<protein>
    <submittedName>
        <fullName evidence="2">Uncharacterized protein</fullName>
    </submittedName>
</protein>
<dbReference type="EMBL" id="CP001686">
    <property type="protein sequence ID" value="ACV07268.1"/>
    <property type="molecule type" value="Genomic_DNA"/>
</dbReference>
<evidence type="ECO:0000313" key="2">
    <source>
        <dbReference type="EMBL" id="ACV07268.1"/>
    </source>
</evidence>
<organism evidence="2 3">
    <name type="scientific">Kytococcus sedentarius (strain ATCC 14392 / DSM 20547 / JCM 11482 / CCUG 33030 / NBRC 15357 / NCTC 11040 / CCM 314 / 541)</name>
    <name type="common">Micrococcus sedentarius</name>
    <dbReference type="NCBI Taxonomy" id="478801"/>
    <lineage>
        <taxon>Bacteria</taxon>
        <taxon>Bacillati</taxon>
        <taxon>Actinomycetota</taxon>
        <taxon>Actinomycetes</taxon>
        <taxon>Micrococcales</taxon>
        <taxon>Kytococcaceae</taxon>
        <taxon>Kytococcus</taxon>
    </lineage>
</organism>
<dbReference type="AlphaFoldDB" id="C7NM19"/>
<sequence>MSELAADGTPSDAPTEAHLARRARPPVGWASGVVG</sequence>
<dbReference type="KEGG" id="kse:Ksed_22910"/>
<name>C7NM19_KYTSD</name>
<dbReference type="Proteomes" id="UP000006666">
    <property type="component" value="Chromosome"/>
</dbReference>
<evidence type="ECO:0000256" key="1">
    <source>
        <dbReference type="SAM" id="MobiDB-lite"/>
    </source>
</evidence>
<proteinExistence type="predicted"/>